<organism evidence="2 3">
    <name type="scientific">Nocardia bovistercoris</name>
    <dbReference type="NCBI Taxonomy" id="2785916"/>
    <lineage>
        <taxon>Bacteria</taxon>
        <taxon>Bacillati</taxon>
        <taxon>Actinomycetota</taxon>
        <taxon>Actinomycetes</taxon>
        <taxon>Mycobacteriales</taxon>
        <taxon>Nocardiaceae</taxon>
        <taxon>Nocardia</taxon>
    </lineage>
</organism>
<evidence type="ECO:0000313" key="3">
    <source>
        <dbReference type="Proteomes" id="UP000655751"/>
    </source>
</evidence>
<evidence type="ECO:0000313" key="2">
    <source>
        <dbReference type="EMBL" id="MBH0778244.1"/>
    </source>
</evidence>
<proteinExistence type="predicted"/>
<dbReference type="EMBL" id="JADMLG010000007">
    <property type="protein sequence ID" value="MBH0778244.1"/>
    <property type="molecule type" value="Genomic_DNA"/>
</dbReference>
<feature type="region of interest" description="Disordered" evidence="1">
    <location>
        <begin position="86"/>
        <end position="112"/>
    </location>
</feature>
<sequence>MPIKPLLSAIIDWLRAGYPDGVPESDYIPLLALLRRRLSDEEVREIAAELAATGDLPADKVDIQVMITKVTNEMPSKSDVERVRHKLEAHAWPGSPATDDGHPDPGDSPPNP</sequence>
<evidence type="ECO:0000256" key="1">
    <source>
        <dbReference type="SAM" id="MobiDB-lite"/>
    </source>
</evidence>
<reference evidence="2" key="1">
    <citation type="submission" date="2020-11" db="EMBL/GenBank/DDBJ databases">
        <title>Nocardia NEAU-351.nov., a novel actinomycete isolated from the cow dung.</title>
        <authorList>
            <person name="Zhang X."/>
        </authorList>
    </citation>
    <scope>NUCLEOTIDE SEQUENCE</scope>
    <source>
        <strain evidence="2">NEAU-351</strain>
    </source>
</reference>
<comment type="caution">
    <text evidence="2">The sequence shown here is derived from an EMBL/GenBank/DDBJ whole genome shotgun (WGS) entry which is preliminary data.</text>
</comment>
<dbReference type="Proteomes" id="UP000655751">
    <property type="component" value="Unassembled WGS sequence"/>
</dbReference>
<dbReference type="AlphaFoldDB" id="A0A931IB91"/>
<dbReference type="Pfam" id="PF11829">
    <property type="entry name" value="DUF3349"/>
    <property type="match status" value="1"/>
</dbReference>
<protein>
    <submittedName>
        <fullName evidence="2">DUF3349 domain-containing protein</fullName>
    </submittedName>
</protein>
<keyword evidence="3" id="KW-1185">Reference proteome</keyword>
<name>A0A931IB91_9NOCA</name>
<dbReference type="Gene3D" id="1.10.10.2390">
    <property type="match status" value="1"/>
</dbReference>
<gene>
    <name evidence="2" type="ORF">IT779_18350</name>
</gene>
<accession>A0A931IB91</accession>
<dbReference type="RefSeq" id="WP_196150562.1">
    <property type="nucleotide sequence ID" value="NZ_JADMLG010000007.1"/>
</dbReference>
<dbReference type="InterPro" id="IPR021784">
    <property type="entry name" value="DUF3349"/>
</dbReference>
<dbReference type="Gene3D" id="6.10.140.2080">
    <property type="match status" value="1"/>
</dbReference>